<evidence type="ECO:0000259" key="2">
    <source>
        <dbReference type="PROSITE" id="PS50968"/>
    </source>
</evidence>
<dbReference type="CDD" id="cd06850">
    <property type="entry name" value="biotinyl_domain"/>
    <property type="match status" value="1"/>
</dbReference>
<reference evidence="3 4" key="1">
    <citation type="submission" date="2012-11" db="EMBL/GenBank/DDBJ databases">
        <title>Whole genome sequence of Acidisphaera rubrifaciens HS-AP3.</title>
        <authorList>
            <person name="Azuma Y."/>
            <person name="Higashiura N."/>
            <person name="Hirakawa H."/>
            <person name="Matsushita K."/>
        </authorList>
    </citation>
    <scope>NUCLEOTIDE SEQUENCE [LARGE SCALE GENOMIC DNA]</scope>
    <source>
        <strain evidence="3 4">HS-AP3</strain>
    </source>
</reference>
<evidence type="ECO:0000313" key="3">
    <source>
        <dbReference type="EMBL" id="GAN77806.1"/>
    </source>
</evidence>
<dbReference type="OrthoDB" id="8902504at2"/>
<sequence>MRHVFETEGEVWHAWLARDGEGWRLLCDDVSTAVALTLGPDGRGTLTIDGATVPVAAVADGDVVHIQIDGRAYALRYRDPAEYHEVAAQGGAEDVARAPMPGVVLSVAVGPGDAVGRGDVLLTIESMKLQTAIRAGRDGIVDAVHVAPGQTFERDAALLTLRTER</sequence>
<organism evidence="3 4">
    <name type="scientific">Acidisphaera rubrifaciens HS-AP3</name>
    <dbReference type="NCBI Taxonomy" id="1231350"/>
    <lineage>
        <taxon>Bacteria</taxon>
        <taxon>Pseudomonadati</taxon>
        <taxon>Pseudomonadota</taxon>
        <taxon>Alphaproteobacteria</taxon>
        <taxon>Acetobacterales</taxon>
        <taxon>Acetobacteraceae</taxon>
        <taxon>Acidisphaera</taxon>
    </lineage>
</organism>
<dbReference type="AlphaFoldDB" id="A0A0D6P8X3"/>
<dbReference type="InterPro" id="IPR000089">
    <property type="entry name" value="Biotin_lipoyl"/>
</dbReference>
<dbReference type="Gene3D" id="2.40.50.100">
    <property type="match status" value="1"/>
</dbReference>
<dbReference type="SUPFAM" id="SSF51230">
    <property type="entry name" value="Single hybrid motif"/>
    <property type="match status" value="1"/>
</dbReference>
<dbReference type="Proteomes" id="UP000032680">
    <property type="component" value="Unassembled WGS sequence"/>
</dbReference>
<evidence type="ECO:0000313" key="4">
    <source>
        <dbReference type="Proteomes" id="UP000032680"/>
    </source>
</evidence>
<dbReference type="PANTHER" id="PTHR45266:SF3">
    <property type="entry name" value="OXALOACETATE DECARBOXYLASE ALPHA CHAIN"/>
    <property type="match status" value="1"/>
</dbReference>
<dbReference type="RefSeq" id="WP_052945240.1">
    <property type="nucleotide sequence ID" value="NZ_BANB01000464.1"/>
</dbReference>
<protein>
    <submittedName>
        <fullName evidence="3">Acetyl-CoA carboxylase biotin carboxylase subunit</fullName>
    </submittedName>
</protein>
<dbReference type="InterPro" id="IPR011053">
    <property type="entry name" value="Single_hybrid_motif"/>
</dbReference>
<keyword evidence="1" id="KW-0092">Biotin</keyword>
<keyword evidence="4" id="KW-1185">Reference proteome</keyword>
<dbReference type="EMBL" id="BANB01000464">
    <property type="protein sequence ID" value="GAN77806.1"/>
    <property type="molecule type" value="Genomic_DNA"/>
</dbReference>
<proteinExistence type="predicted"/>
<dbReference type="Pfam" id="PF00364">
    <property type="entry name" value="Biotin_lipoyl"/>
    <property type="match status" value="1"/>
</dbReference>
<dbReference type="InterPro" id="IPR050709">
    <property type="entry name" value="Biotin_Carboxyl_Carrier/Decarb"/>
</dbReference>
<accession>A0A0D6P8X3</accession>
<feature type="domain" description="Lipoyl-binding" evidence="2">
    <location>
        <begin position="87"/>
        <end position="162"/>
    </location>
</feature>
<dbReference type="PROSITE" id="PS50968">
    <property type="entry name" value="BIOTINYL_LIPOYL"/>
    <property type="match status" value="1"/>
</dbReference>
<comment type="caution">
    <text evidence="3">The sequence shown here is derived from an EMBL/GenBank/DDBJ whole genome shotgun (WGS) entry which is preliminary data.</text>
</comment>
<evidence type="ECO:0000256" key="1">
    <source>
        <dbReference type="ARBA" id="ARBA00023267"/>
    </source>
</evidence>
<dbReference type="PANTHER" id="PTHR45266">
    <property type="entry name" value="OXALOACETATE DECARBOXYLASE ALPHA CHAIN"/>
    <property type="match status" value="1"/>
</dbReference>
<name>A0A0D6P8X3_9PROT</name>
<gene>
    <name evidence="3" type="ORF">Asru_0464_02</name>
</gene>